<dbReference type="InterPro" id="IPR027396">
    <property type="entry name" value="DsrEFH-like"/>
</dbReference>
<evidence type="ECO:0000256" key="1">
    <source>
        <dbReference type="ARBA" id="ARBA00008984"/>
    </source>
</evidence>
<dbReference type="NCBIfam" id="TIGR03527">
    <property type="entry name" value="selenium_YedF"/>
    <property type="match status" value="1"/>
</dbReference>
<evidence type="ECO:0000313" key="3">
    <source>
        <dbReference type="EMBL" id="SMP10293.1"/>
    </source>
</evidence>
<gene>
    <name evidence="3" type="ORF">SAMN06265339_0769</name>
</gene>
<dbReference type="EMBL" id="FXUB01000002">
    <property type="protein sequence ID" value="SMP10293.1"/>
    <property type="molecule type" value="Genomic_DNA"/>
</dbReference>
<dbReference type="RefSeq" id="WP_283400258.1">
    <property type="nucleotide sequence ID" value="NZ_FXUB01000002.1"/>
</dbReference>
<keyword evidence="4" id="KW-1185">Reference proteome</keyword>
<dbReference type="CDD" id="cd03421">
    <property type="entry name" value="SirA_like_N"/>
    <property type="match status" value="1"/>
</dbReference>
<evidence type="ECO:0000259" key="2">
    <source>
        <dbReference type="PROSITE" id="PS01148"/>
    </source>
</evidence>
<dbReference type="SUPFAM" id="SSF64307">
    <property type="entry name" value="SirA-like"/>
    <property type="match status" value="1"/>
</dbReference>
<dbReference type="SUPFAM" id="SSF75169">
    <property type="entry name" value="DsrEFH-like"/>
    <property type="match status" value="1"/>
</dbReference>
<evidence type="ECO:0000313" key="4">
    <source>
        <dbReference type="Proteomes" id="UP001157911"/>
    </source>
</evidence>
<proteinExistence type="inferred from homology"/>
<dbReference type="Pfam" id="PF01206">
    <property type="entry name" value="TusA"/>
    <property type="match status" value="1"/>
</dbReference>
<protein>
    <submittedName>
        <fullName evidence="3">Selenium metabolism protein YedF</fullName>
    </submittedName>
</protein>
<dbReference type="InterPro" id="IPR019870">
    <property type="entry name" value="Se_metab_YedF"/>
</dbReference>
<feature type="domain" description="UPF0033" evidence="2">
    <location>
        <begin position="6"/>
        <end position="30"/>
    </location>
</feature>
<name>A0ABY1NIY3_9BACT</name>
<dbReference type="PROSITE" id="PS01148">
    <property type="entry name" value="UPF0033"/>
    <property type="match status" value="1"/>
</dbReference>
<dbReference type="Proteomes" id="UP001157911">
    <property type="component" value="Unassembled WGS sequence"/>
</dbReference>
<dbReference type="PANTHER" id="PTHR33279:SF6">
    <property type="entry name" value="SULFUR CARRIER PROTEIN YEDF-RELATED"/>
    <property type="match status" value="1"/>
</dbReference>
<dbReference type="Pfam" id="PF02635">
    <property type="entry name" value="DsrE"/>
    <property type="match status" value="1"/>
</dbReference>
<dbReference type="InterPro" id="IPR036868">
    <property type="entry name" value="TusA-like_sf"/>
</dbReference>
<accession>A0ABY1NIY3</accession>
<comment type="caution">
    <text evidence="3">The sequence shown here is derived from an EMBL/GenBank/DDBJ whole genome shotgun (WGS) entry which is preliminary data.</text>
</comment>
<reference evidence="3 4" key="1">
    <citation type="submission" date="2017-05" db="EMBL/GenBank/DDBJ databases">
        <authorList>
            <person name="Varghese N."/>
            <person name="Submissions S."/>
        </authorList>
    </citation>
    <scope>NUCLEOTIDE SEQUENCE [LARGE SCALE GENOMIC DNA]</scope>
    <source>
        <strain evidence="3 4">DSM 15522</strain>
    </source>
</reference>
<dbReference type="InterPro" id="IPR003787">
    <property type="entry name" value="Sulphur_relay_DsrE/F-like"/>
</dbReference>
<dbReference type="InterPro" id="IPR001455">
    <property type="entry name" value="TusA-like"/>
</dbReference>
<dbReference type="PANTHER" id="PTHR33279">
    <property type="entry name" value="SULFUR CARRIER PROTEIN YEDF-RELATED"/>
    <property type="match status" value="1"/>
</dbReference>
<comment type="similarity">
    <text evidence="1">Belongs to the sulfur carrier protein TusA family.</text>
</comment>
<organism evidence="3 4">
    <name type="scientific">Desulfurobacterium pacificum</name>
    <dbReference type="NCBI Taxonomy" id="240166"/>
    <lineage>
        <taxon>Bacteria</taxon>
        <taxon>Pseudomonadati</taxon>
        <taxon>Aquificota</taxon>
        <taxon>Aquificia</taxon>
        <taxon>Desulfurobacteriales</taxon>
        <taxon>Desulfurobacteriaceae</taxon>
        <taxon>Desulfurobacterium</taxon>
    </lineage>
</organism>
<dbReference type="Gene3D" id="3.30.110.40">
    <property type="entry name" value="TusA-like domain"/>
    <property type="match status" value="1"/>
</dbReference>
<sequence length="199" mass="21585">MAEKVVDCRGKACPIPVLETKKTLEEIEAGTITVLVDNKASRENVKRFAEKAGCTVEIEEDNGIFKLKITKGTAESVQEEKAESKKTGNYTVLIASTYVGEDKELGKILTKGFIKTFINADPLPARIILINTAVKLACKGADPEILDALKTLKEKGVEIICCGTCLDYFNLLDNLEVGTPSNAYDVVQALANSDSVTRL</sequence>
<dbReference type="Gene3D" id="3.40.1260.10">
    <property type="entry name" value="DsrEFH-like"/>
    <property type="match status" value="1"/>
</dbReference>